<dbReference type="SMART" id="SM00343">
    <property type="entry name" value="ZnF_C2HC"/>
    <property type="match status" value="1"/>
</dbReference>
<dbReference type="Pfam" id="PF10237">
    <property type="entry name" value="N6-adenineMlase"/>
    <property type="match status" value="1"/>
</dbReference>
<evidence type="ECO:0000256" key="4">
    <source>
        <dbReference type="ARBA" id="ARBA00022679"/>
    </source>
</evidence>
<dbReference type="Gene3D" id="4.10.60.10">
    <property type="entry name" value="Zinc finger, CCHC-type"/>
    <property type="match status" value="1"/>
</dbReference>
<keyword evidence="5" id="KW-0863">Zinc-finger</keyword>
<keyword evidence="9" id="KW-1185">Reference proteome</keyword>
<dbReference type="PANTHER" id="PTHR13493:SF3">
    <property type="entry name" value="RRNA N6-ADENOSINE-METHYLTRANSFERASE ZCCHC4"/>
    <property type="match status" value="1"/>
</dbReference>
<keyword evidence="2" id="KW-0963">Cytoplasm</keyword>
<name>A0AA38IYD4_9CUCU</name>
<keyword evidence="3" id="KW-0489">Methyltransferase</keyword>
<evidence type="ECO:0000256" key="2">
    <source>
        <dbReference type="ARBA" id="ARBA00022490"/>
    </source>
</evidence>
<dbReference type="InterPro" id="IPR037275">
    <property type="entry name" value="Znf_CTCHY_sf"/>
</dbReference>
<dbReference type="GO" id="GO:0005737">
    <property type="term" value="C:cytoplasm"/>
    <property type="evidence" value="ECO:0007669"/>
    <property type="project" value="UniProtKB-SubCell"/>
</dbReference>
<evidence type="ECO:0000256" key="1">
    <source>
        <dbReference type="ARBA" id="ARBA00004496"/>
    </source>
</evidence>
<dbReference type="PROSITE" id="PS50158">
    <property type="entry name" value="ZF_CCHC"/>
    <property type="match status" value="1"/>
</dbReference>
<dbReference type="GO" id="GO:0003676">
    <property type="term" value="F:nucleic acid binding"/>
    <property type="evidence" value="ECO:0007669"/>
    <property type="project" value="InterPro"/>
</dbReference>
<proteinExistence type="predicted"/>
<evidence type="ECO:0000313" key="8">
    <source>
        <dbReference type="EMBL" id="KAJ3663199.1"/>
    </source>
</evidence>
<keyword evidence="4" id="KW-0808">Transferase</keyword>
<feature type="domain" description="CCHC-type" evidence="6">
    <location>
        <begin position="412"/>
        <end position="427"/>
    </location>
</feature>
<dbReference type="SUPFAM" id="SSF161245">
    <property type="entry name" value="Zinc hairpin stack"/>
    <property type="match status" value="1"/>
</dbReference>
<protein>
    <recommendedName>
        <fullName evidence="10">Zinc finger CCHC domain-containing protein 4</fullName>
    </recommendedName>
</protein>
<feature type="domain" description="CTCHY-type" evidence="7">
    <location>
        <begin position="340"/>
        <end position="416"/>
    </location>
</feature>
<reference evidence="8" key="1">
    <citation type="journal article" date="2023" name="G3 (Bethesda)">
        <title>Whole genome assemblies of Zophobas morio and Tenebrio molitor.</title>
        <authorList>
            <person name="Kaur S."/>
            <person name="Stinson S.A."/>
            <person name="diCenzo G.C."/>
        </authorList>
    </citation>
    <scope>NUCLEOTIDE SEQUENCE</scope>
    <source>
        <strain evidence="8">QUZm001</strain>
    </source>
</reference>
<dbReference type="GO" id="GO:0008270">
    <property type="term" value="F:zinc ion binding"/>
    <property type="evidence" value="ECO:0007669"/>
    <property type="project" value="UniProtKB-KW"/>
</dbReference>
<dbReference type="GO" id="GO:0005730">
    <property type="term" value="C:nucleolus"/>
    <property type="evidence" value="ECO:0007669"/>
    <property type="project" value="TreeGrafter"/>
</dbReference>
<evidence type="ECO:0000313" key="9">
    <source>
        <dbReference type="Proteomes" id="UP001168821"/>
    </source>
</evidence>
<dbReference type="GO" id="GO:0008988">
    <property type="term" value="F:rRNA (adenine-N6-)-methyltransferase activity"/>
    <property type="evidence" value="ECO:0007669"/>
    <property type="project" value="InterPro"/>
</dbReference>
<gene>
    <name evidence="8" type="ORF">Zmor_007503</name>
</gene>
<evidence type="ECO:0008006" key="10">
    <source>
        <dbReference type="Google" id="ProtNLM"/>
    </source>
</evidence>
<comment type="subcellular location">
    <subcellularLocation>
        <location evidence="1">Cytoplasm</location>
    </subcellularLocation>
</comment>
<dbReference type="InterPro" id="IPR041370">
    <property type="entry name" value="Mlase_EEF1AKMT1/ZCCHC4"/>
</dbReference>
<sequence>MSGVEVIIQDLKTHPWCPHGPTLLFSRRINDTKRNFFACSACRDRKSCPFFLYEDEKNKYKPEVWEQERTKLLQNINHRKLFITLNKVQQLPASERGYCHTCLEFQLKKFWEKHKEHNFITNITDHQLEHPSEFLPPLEDTKKEAQFLFSASSVQGIVDIFKQLKYKKIVSMGTPRIHEFVATKCPKIDSLLLDFDQRYHRFYGPLQFCWYNSFNNHFFFQESSQIFDDFLKSENGDVALVLDPPFGGRVEPLANTIHQITDKYKQINETKADLPIFWVFPYFMEPQILNSLPNFVMLDYKVDYDNHPLFQDGVKARKFGSPVRIFTNVDPSKIVLPAKEGYKFCDFCNKWVSQENRHCTICQSCTSKDGRTYVHCGECRRCVKPSWQHCKKCNRCCQPDHKCGQLVFAQDCFHCKQPGHKKRDCPNIDHNELHRKRKLKLKSKPKKRLKSST</sequence>
<evidence type="ECO:0000256" key="5">
    <source>
        <dbReference type="PROSITE-ProRule" id="PRU00047"/>
    </source>
</evidence>
<comment type="caution">
    <text evidence="8">The sequence shown here is derived from an EMBL/GenBank/DDBJ whole genome shotgun (WGS) entry which is preliminary data.</text>
</comment>
<dbReference type="InterPro" id="IPR001878">
    <property type="entry name" value="Znf_CCHC"/>
</dbReference>
<dbReference type="PROSITE" id="PS51270">
    <property type="entry name" value="ZF_CTCHY"/>
    <property type="match status" value="1"/>
</dbReference>
<dbReference type="Pfam" id="PF00098">
    <property type="entry name" value="zf-CCHC"/>
    <property type="match status" value="1"/>
</dbReference>
<dbReference type="PANTHER" id="PTHR13493">
    <property type="entry name" value="ZINC FINGER CCHC DOMAIN-CONTAINING"/>
    <property type="match status" value="1"/>
</dbReference>
<evidence type="ECO:0000259" key="6">
    <source>
        <dbReference type="PROSITE" id="PS50158"/>
    </source>
</evidence>
<dbReference type="EMBL" id="JALNTZ010000002">
    <property type="protein sequence ID" value="KAJ3663199.1"/>
    <property type="molecule type" value="Genomic_DNA"/>
</dbReference>
<dbReference type="Proteomes" id="UP001168821">
    <property type="component" value="Unassembled WGS sequence"/>
</dbReference>
<evidence type="ECO:0000256" key="3">
    <source>
        <dbReference type="ARBA" id="ARBA00022603"/>
    </source>
</evidence>
<dbReference type="InterPro" id="IPR017921">
    <property type="entry name" value="Znf_CTCHY"/>
</dbReference>
<accession>A0AA38IYD4</accession>
<evidence type="ECO:0000259" key="7">
    <source>
        <dbReference type="PROSITE" id="PS51270"/>
    </source>
</evidence>
<keyword evidence="5" id="KW-0862">Zinc</keyword>
<dbReference type="AlphaFoldDB" id="A0AA38IYD4"/>
<dbReference type="InterPro" id="IPR039846">
    <property type="entry name" value="ZCCHC4"/>
</dbReference>
<organism evidence="8 9">
    <name type="scientific">Zophobas morio</name>
    <dbReference type="NCBI Taxonomy" id="2755281"/>
    <lineage>
        <taxon>Eukaryota</taxon>
        <taxon>Metazoa</taxon>
        <taxon>Ecdysozoa</taxon>
        <taxon>Arthropoda</taxon>
        <taxon>Hexapoda</taxon>
        <taxon>Insecta</taxon>
        <taxon>Pterygota</taxon>
        <taxon>Neoptera</taxon>
        <taxon>Endopterygota</taxon>
        <taxon>Coleoptera</taxon>
        <taxon>Polyphaga</taxon>
        <taxon>Cucujiformia</taxon>
        <taxon>Tenebrionidae</taxon>
        <taxon>Zophobas</taxon>
    </lineage>
</organism>
<dbReference type="PROSITE" id="PS50216">
    <property type="entry name" value="DHHC"/>
    <property type="match status" value="1"/>
</dbReference>
<keyword evidence="5" id="KW-0479">Metal-binding</keyword>